<evidence type="ECO:0000259" key="1">
    <source>
        <dbReference type="Pfam" id="PF13622"/>
    </source>
</evidence>
<dbReference type="EMBL" id="JAVRRT010000003">
    <property type="protein sequence ID" value="KAK5173432.1"/>
    <property type="molecule type" value="Genomic_DNA"/>
</dbReference>
<dbReference type="PANTHER" id="PTHR38110">
    <property type="entry name" value="CHROMOSOME 23, WHOLE GENOME SHOTGUN SEQUENCE"/>
    <property type="match status" value="1"/>
</dbReference>
<dbReference type="RefSeq" id="XP_064662127.1">
    <property type="nucleotide sequence ID" value="XM_064799372.1"/>
</dbReference>
<dbReference type="InterPro" id="IPR029069">
    <property type="entry name" value="HotDog_dom_sf"/>
</dbReference>
<keyword evidence="4" id="KW-1185">Reference proteome</keyword>
<name>A0AAV9PI17_9PEZI</name>
<comment type="caution">
    <text evidence="3">The sequence shown here is derived from an EMBL/GenBank/DDBJ whole genome shotgun (WGS) entry which is preliminary data.</text>
</comment>
<evidence type="ECO:0000313" key="3">
    <source>
        <dbReference type="EMBL" id="KAK5173432.1"/>
    </source>
</evidence>
<dbReference type="SUPFAM" id="SSF54637">
    <property type="entry name" value="Thioesterase/thiol ester dehydrase-isomerase"/>
    <property type="match status" value="1"/>
</dbReference>
<dbReference type="PANTHER" id="PTHR38110:SF1">
    <property type="entry name" value="THIOESTERASE DOMAIN-CONTAINING PROTEIN"/>
    <property type="match status" value="1"/>
</dbReference>
<dbReference type="GeneID" id="89923460"/>
<evidence type="ECO:0000259" key="2">
    <source>
        <dbReference type="Pfam" id="PF20789"/>
    </source>
</evidence>
<dbReference type="Pfam" id="PF13622">
    <property type="entry name" value="4HBT_3"/>
    <property type="match status" value="1"/>
</dbReference>
<dbReference type="InterPro" id="IPR042171">
    <property type="entry name" value="Acyl-CoA_hotdog"/>
</dbReference>
<proteinExistence type="predicted"/>
<dbReference type="InterPro" id="IPR049450">
    <property type="entry name" value="ACOT8-like_C"/>
</dbReference>
<dbReference type="CDD" id="cd03440">
    <property type="entry name" value="hot_dog"/>
    <property type="match status" value="1"/>
</dbReference>
<dbReference type="Proteomes" id="UP001337655">
    <property type="component" value="Unassembled WGS sequence"/>
</dbReference>
<evidence type="ECO:0008006" key="5">
    <source>
        <dbReference type="Google" id="ProtNLM"/>
    </source>
</evidence>
<dbReference type="Pfam" id="PF20789">
    <property type="entry name" value="4HBT_3C"/>
    <property type="match status" value="1"/>
</dbReference>
<sequence>MSENSIIQNALKIERQRPNAYTAKIGQDQRFGEFLHGGFAASLLVYTALEHAKTTLGKTKEQQVISCQAQYLKPVNKSELQLQVEHLRVGKANASLRVVLSQKGSPSVTGDVNLVDATANRGVTADVAFSLNPPHQPADLTKLESNTDPNWVLYHLPYSEKSQGQPLSHWNLFFTRSGPVNPRLHDMWCTLNNPNARITNAILPTLADSYLRQADNFTPNSDFSYSAVVARAERSVAGDIRQDDLDKTVTRFWTATQSLSLEIVKQLPKEGVKWMLMRAEAKAIQDGRLIVEVTLMNEKMELVGYGKGVDILIPAQRWVEESRREGGGARMMKI</sequence>
<evidence type="ECO:0000313" key="4">
    <source>
        <dbReference type="Proteomes" id="UP001337655"/>
    </source>
</evidence>
<dbReference type="InterPro" id="IPR052389">
    <property type="entry name" value="Sec_Metab_Biosynth-Assoc"/>
</dbReference>
<gene>
    <name evidence="3" type="ORF">LTR77_002113</name>
</gene>
<accession>A0AAV9PI17</accession>
<feature type="domain" description="Acyl-CoA thioesterase-like N-terminal HotDog" evidence="1">
    <location>
        <begin position="31"/>
        <end position="110"/>
    </location>
</feature>
<reference evidence="3 4" key="1">
    <citation type="submission" date="2023-08" db="EMBL/GenBank/DDBJ databases">
        <title>Black Yeasts Isolated from many extreme environments.</title>
        <authorList>
            <person name="Coleine C."/>
            <person name="Stajich J.E."/>
            <person name="Selbmann L."/>
        </authorList>
    </citation>
    <scope>NUCLEOTIDE SEQUENCE [LARGE SCALE GENOMIC DNA]</scope>
    <source>
        <strain evidence="3 4">CCFEE 5935</strain>
    </source>
</reference>
<dbReference type="AlphaFoldDB" id="A0AAV9PI17"/>
<feature type="domain" description="Acyl-CoA thioesterase-like C-terminal" evidence="2">
    <location>
        <begin position="176"/>
        <end position="304"/>
    </location>
</feature>
<dbReference type="InterPro" id="IPR049449">
    <property type="entry name" value="TesB_ACOT8-like_N"/>
</dbReference>
<organism evidence="3 4">
    <name type="scientific">Saxophila tyrrhenica</name>
    <dbReference type="NCBI Taxonomy" id="1690608"/>
    <lineage>
        <taxon>Eukaryota</taxon>
        <taxon>Fungi</taxon>
        <taxon>Dikarya</taxon>
        <taxon>Ascomycota</taxon>
        <taxon>Pezizomycotina</taxon>
        <taxon>Dothideomycetes</taxon>
        <taxon>Dothideomycetidae</taxon>
        <taxon>Mycosphaerellales</taxon>
        <taxon>Extremaceae</taxon>
        <taxon>Saxophila</taxon>
    </lineage>
</organism>
<protein>
    <recommendedName>
        <fullName evidence="5">Thioesterase-like superfamily-domain-containing protein</fullName>
    </recommendedName>
</protein>
<dbReference type="Gene3D" id="2.40.160.210">
    <property type="entry name" value="Acyl-CoA thioesterase, double hotdog domain"/>
    <property type="match status" value="1"/>
</dbReference>